<evidence type="ECO:0000256" key="1">
    <source>
        <dbReference type="SAM" id="MobiDB-lite"/>
    </source>
</evidence>
<feature type="non-terminal residue" evidence="2">
    <location>
        <position position="116"/>
    </location>
</feature>
<evidence type="ECO:0000313" key="2">
    <source>
        <dbReference type="EMBL" id="MEQ2261848.1"/>
    </source>
</evidence>
<evidence type="ECO:0000313" key="3">
    <source>
        <dbReference type="Proteomes" id="UP001444071"/>
    </source>
</evidence>
<feature type="compositionally biased region" description="Basic and acidic residues" evidence="1">
    <location>
        <begin position="100"/>
        <end position="116"/>
    </location>
</feature>
<dbReference type="EMBL" id="JAHRIM010015567">
    <property type="protein sequence ID" value="MEQ2261848.1"/>
    <property type="molecule type" value="Genomic_DNA"/>
</dbReference>
<dbReference type="Proteomes" id="UP001444071">
    <property type="component" value="Unassembled WGS sequence"/>
</dbReference>
<keyword evidence="3" id="KW-1185">Reference proteome</keyword>
<accession>A0ABV0VYS2</accession>
<feature type="region of interest" description="Disordered" evidence="1">
    <location>
        <begin position="92"/>
        <end position="116"/>
    </location>
</feature>
<protein>
    <submittedName>
        <fullName evidence="2">Uncharacterized protein</fullName>
    </submittedName>
</protein>
<reference evidence="2 3" key="1">
    <citation type="submission" date="2021-06" db="EMBL/GenBank/DDBJ databases">
        <authorList>
            <person name="Palmer J.M."/>
        </authorList>
    </citation>
    <scope>NUCLEOTIDE SEQUENCE [LARGE SCALE GENOMIC DNA]</scope>
    <source>
        <strain evidence="2 3">XR_2019</strain>
        <tissue evidence="2">Muscle</tissue>
    </source>
</reference>
<sequence length="116" mass="13154">MISLTAFYTGCLQNKKAKIYCIECPRCSRDIVSITESGQGTINIQISLQPGNEKVCSEKNRDEYKEATKHPPECPRCSRVKVSMTDIGQDTFNTQISFKPENEDNEKVSSKENRDE</sequence>
<organism evidence="2 3">
    <name type="scientific">Xenotaenia resolanae</name>
    <dbReference type="NCBI Taxonomy" id="208358"/>
    <lineage>
        <taxon>Eukaryota</taxon>
        <taxon>Metazoa</taxon>
        <taxon>Chordata</taxon>
        <taxon>Craniata</taxon>
        <taxon>Vertebrata</taxon>
        <taxon>Euteleostomi</taxon>
        <taxon>Actinopterygii</taxon>
        <taxon>Neopterygii</taxon>
        <taxon>Teleostei</taxon>
        <taxon>Neoteleostei</taxon>
        <taxon>Acanthomorphata</taxon>
        <taxon>Ovalentaria</taxon>
        <taxon>Atherinomorphae</taxon>
        <taxon>Cyprinodontiformes</taxon>
        <taxon>Goodeidae</taxon>
        <taxon>Xenotaenia</taxon>
    </lineage>
</organism>
<proteinExistence type="predicted"/>
<comment type="caution">
    <text evidence="2">The sequence shown here is derived from an EMBL/GenBank/DDBJ whole genome shotgun (WGS) entry which is preliminary data.</text>
</comment>
<gene>
    <name evidence="2" type="ORF">XENORESO_016689</name>
</gene>
<name>A0ABV0VYS2_9TELE</name>